<dbReference type="Pfam" id="PF22055">
    <property type="entry name" value="MvaT_DBD"/>
    <property type="match status" value="1"/>
</dbReference>
<comment type="caution">
    <text evidence="3">The sequence shown here is derived from an EMBL/GenBank/DDBJ whole genome shotgun (WGS) entry which is preliminary data.</text>
</comment>
<evidence type="ECO:0000313" key="3">
    <source>
        <dbReference type="EMBL" id="MDH0145158.1"/>
    </source>
</evidence>
<feature type="coiled-coil region" evidence="1">
    <location>
        <begin position="4"/>
        <end position="31"/>
    </location>
</feature>
<reference evidence="3" key="1">
    <citation type="submission" date="2022-09" db="EMBL/GenBank/DDBJ databases">
        <title>Intensive care unit water sources are persistently colonized with multi-drug resistant bacteria and are the site of extensive horizontal gene transfer of antibiotic resistance genes.</title>
        <authorList>
            <person name="Diorio-Toth L."/>
        </authorList>
    </citation>
    <scope>NUCLEOTIDE SEQUENCE</scope>
    <source>
        <strain evidence="3">GD04147</strain>
    </source>
</reference>
<proteinExistence type="predicted"/>
<dbReference type="AlphaFoldDB" id="A0AA42H3F5"/>
<keyword evidence="1" id="KW-0175">Coiled coil</keyword>
<name>A0AA42H3F5_STUST</name>
<organism evidence="3 4">
    <name type="scientific">Stutzerimonas stutzeri</name>
    <name type="common">Pseudomonas stutzeri</name>
    <dbReference type="NCBI Taxonomy" id="316"/>
    <lineage>
        <taxon>Bacteria</taxon>
        <taxon>Pseudomonadati</taxon>
        <taxon>Pseudomonadota</taxon>
        <taxon>Gammaproteobacteria</taxon>
        <taxon>Pseudomonadales</taxon>
        <taxon>Pseudomonadaceae</taxon>
        <taxon>Stutzerimonas</taxon>
    </lineage>
</organism>
<gene>
    <name evidence="3" type="ORF">N7335_01995</name>
</gene>
<evidence type="ECO:0000259" key="2">
    <source>
        <dbReference type="Pfam" id="PF22055"/>
    </source>
</evidence>
<dbReference type="Proteomes" id="UP001158076">
    <property type="component" value="Unassembled WGS sequence"/>
</dbReference>
<dbReference type="RefSeq" id="WP_279647935.1">
    <property type="nucleotide sequence ID" value="NZ_JAODZE010000001.1"/>
</dbReference>
<accession>A0AA42H3F5</accession>
<feature type="domain" description="MvaT DNA-binding" evidence="2">
    <location>
        <begin position="81"/>
        <end position="117"/>
    </location>
</feature>
<dbReference type="InterPro" id="IPR035616">
    <property type="entry name" value="MvaT_DBD"/>
</dbReference>
<dbReference type="EMBL" id="JAODZE010000001">
    <property type="protein sequence ID" value="MDH0145158.1"/>
    <property type="molecule type" value="Genomic_DNA"/>
</dbReference>
<sequence length="119" mass="14308">MSRLAEFRDLEKRIAEEMARLEELKQDENLKTEMVFEEKLRALMGKYDKNLRDVIAILDPDFMRSNRVQEPVRQRRERQVKVYVHPDTGERVETKGGNHKILKAWKSEFGDEMVESWRE</sequence>
<protein>
    <submittedName>
        <fullName evidence="3">DNA binding protein</fullName>
    </submittedName>
</protein>
<evidence type="ECO:0000313" key="4">
    <source>
        <dbReference type="Proteomes" id="UP001158076"/>
    </source>
</evidence>
<evidence type="ECO:0000256" key="1">
    <source>
        <dbReference type="SAM" id="Coils"/>
    </source>
</evidence>
<dbReference type="NCBIfam" id="NF041859">
    <property type="entry name" value="silencer_MvaTU"/>
    <property type="match status" value="1"/>
</dbReference>
<dbReference type="CDD" id="cd16170">
    <property type="entry name" value="MvaT_DBD"/>
    <property type="match status" value="1"/>
</dbReference>